<dbReference type="EMBL" id="VWSH01000001">
    <property type="protein sequence ID" value="KAA5536264.1"/>
    <property type="molecule type" value="Genomic_DNA"/>
</dbReference>
<proteinExistence type="predicted"/>
<reference evidence="2 3" key="1">
    <citation type="submission" date="2019-09" db="EMBL/GenBank/DDBJ databases">
        <title>Genome sequence and assembly of Taibaiella sp.</title>
        <authorList>
            <person name="Chhetri G."/>
        </authorList>
    </citation>
    <scope>NUCLEOTIDE SEQUENCE [LARGE SCALE GENOMIC DNA]</scope>
    <source>
        <strain evidence="2 3">KVB11</strain>
    </source>
</reference>
<protein>
    <submittedName>
        <fullName evidence="2">SRPBCC family protein</fullName>
    </submittedName>
</protein>
<comment type="caution">
    <text evidence="2">The sequence shown here is derived from an EMBL/GenBank/DDBJ whole genome shotgun (WGS) entry which is preliminary data.</text>
</comment>
<dbReference type="InterPro" id="IPR019587">
    <property type="entry name" value="Polyketide_cyclase/dehydratase"/>
</dbReference>
<dbReference type="InterPro" id="IPR023393">
    <property type="entry name" value="START-like_dom_sf"/>
</dbReference>
<name>A0A5M6CMA3_9BACT</name>
<dbReference type="Pfam" id="PF10604">
    <property type="entry name" value="Polyketide_cyc2"/>
    <property type="match status" value="1"/>
</dbReference>
<sequence>MKRFFKLLGIIILLLVIIILVAGFFISPKFHFEKSIVINAPKEEVWKNISTFSNFEKWDPWSIQDPKIQKSISGTDGTPGATYSWIGNDDVGTGSQTFIEIAPFDHINIDLEFKEPFEKKAAVKYILLPDGNKTKITWSFDTEFSYPWNAVSSLFMNLDKRMDKDFSTGLANLKKLCESNVTYITYNCKESVKTLH</sequence>
<accession>A0A5M6CMA3</accession>
<dbReference type="Gene3D" id="3.30.530.20">
    <property type="match status" value="1"/>
</dbReference>
<dbReference type="SUPFAM" id="SSF55961">
    <property type="entry name" value="Bet v1-like"/>
    <property type="match status" value="1"/>
</dbReference>
<evidence type="ECO:0000313" key="3">
    <source>
        <dbReference type="Proteomes" id="UP000323632"/>
    </source>
</evidence>
<keyword evidence="1" id="KW-0812">Transmembrane</keyword>
<dbReference type="CDD" id="cd07818">
    <property type="entry name" value="SRPBCC_1"/>
    <property type="match status" value="1"/>
</dbReference>
<evidence type="ECO:0000256" key="1">
    <source>
        <dbReference type="SAM" id="Phobius"/>
    </source>
</evidence>
<organism evidence="2 3">
    <name type="scientific">Taibaiella lutea</name>
    <dbReference type="NCBI Taxonomy" id="2608001"/>
    <lineage>
        <taxon>Bacteria</taxon>
        <taxon>Pseudomonadati</taxon>
        <taxon>Bacteroidota</taxon>
        <taxon>Chitinophagia</taxon>
        <taxon>Chitinophagales</taxon>
        <taxon>Chitinophagaceae</taxon>
        <taxon>Taibaiella</taxon>
    </lineage>
</organism>
<dbReference type="Proteomes" id="UP000323632">
    <property type="component" value="Unassembled WGS sequence"/>
</dbReference>
<dbReference type="RefSeq" id="WP_150030837.1">
    <property type="nucleotide sequence ID" value="NZ_VWSH01000001.1"/>
</dbReference>
<keyword evidence="3" id="KW-1185">Reference proteome</keyword>
<keyword evidence="1" id="KW-0472">Membrane</keyword>
<dbReference type="AlphaFoldDB" id="A0A5M6CMA3"/>
<gene>
    <name evidence="2" type="ORF">F0919_00940</name>
</gene>
<keyword evidence="1" id="KW-1133">Transmembrane helix</keyword>
<evidence type="ECO:0000313" key="2">
    <source>
        <dbReference type="EMBL" id="KAA5536264.1"/>
    </source>
</evidence>
<feature type="transmembrane region" description="Helical" evidence="1">
    <location>
        <begin position="7"/>
        <end position="26"/>
    </location>
</feature>